<protein>
    <submittedName>
        <fullName evidence="1">Putative galacturonosyltransferase 4-like protein</fullName>
    </submittedName>
</protein>
<keyword evidence="1" id="KW-0808">Transferase</keyword>
<dbReference type="EMBL" id="ASHM01083377">
    <property type="protein sequence ID" value="PNX60719.1"/>
    <property type="molecule type" value="Genomic_DNA"/>
</dbReference>
<proteinExistence type="predicted"/>
<dbReference type="AlphaFoldDB" id="A0A2K3K354"/>
<dbReference type="Proteomes" id="UP000236291">
    <property type="component" value="Unassembled WGS sequence"/>
</dbReference>
<reference evidence="1 2" key="2">
    <citation type="journal article" date="2017" name="Front. Plant Sci.">
        <title>Gene Classification and Mining of Molecular Markers Useful in Red Clover (Trifolium pratense) Breeding.</title>
        <authorList>
            <person name="Istvanek J."/>
            <person name="Dluhosova J."/>
            <person name="Dluhos P."/>
            <person name="Patkova L."/>
            <person name="Nedelnik J."/>
            <person name="Repkova J."/>
        </authorList>
    </citation>
    <scope>NUCLEOTIDE SEQUENCE [LARGE SCALE GENOMIC DNA]</scope>
    <source>
        <strain evidence="2">cv. Tatra</strain>
        <tissue evidence="1">Young leaves</tissue>
    </source>
</reference>
<comment type="caution">
    <text evidence="1">The sequence shown here is derived from an EMBL/GenBank/DDBJ whole genome shotgun (WGS) entry which is preliminary data.</text>
</comment>
<evidence type="ECO:0000313" key="1">
    <source>
        <dbReference type="EMBL" id="PNX60719.1"/>
    </source>
</evidence>
<name>A0A2K3K354_TRIPR</name>
<sequence length="51" mass="5752">MMGVRNIVLFLLCITVVAPIVLYTDRLGSFESPPTTNEEFIEDVPVFVSDY</sequence>
<dbReference type="GO" id="GO:0016740">
    <property type="term" value="F:transferase activity"/>
    <property type="evidence" value="ECO:0007669"/>
    <property type="project" value="UniProtKB-KW"/>
</dbReference>
<accession>A0A2K3K354</accession>
<gene>
    <name evidence="1" type="ORF">L195_g052075</name>
</gene>
<evidence type="ECO:0000313" key="2">
    <source>
        <dbReference type="Proteomes" id="UP000236291"/>
    </source>
</evidence>
<reference evidence="1 2" key="1">
    <citation type="journal article" date="2014" name="Am. J. Bot.">
        <title>Genome assembly and annotation for red clover (Trifolium pratense; Fabaceae).</title>
        <authorList>
            <person name="Istvanek J."/>
            <person name="Jaros M."/>
            <person name="Krenek A."/>
            <person name="Repkova J."/>
        </authorList>
    </citation>
    <scope>NUCLEOTIDE SEQUENCE [LARGE SCALE GENOMIC DNA]</scope>
    <source>
        <strain evidence="2">cv. Tatra</strain>
        <tissue evidence="1">Young leaves</tissue>
    </source>
</reference>
<organism evidence="1 2">
    <name type="scientific">Trifolium pratense</name>
    <name type="common">Red clover</name>
    <dbReference type="NCBI Taxonomy" id="57577"/>
    <lineage>
        <taxon>Eukaryota</taxon>
        <taxon>Viridiplantae</taxon>
        <taxon>Streptophyta</taxon>
        <taxon>Embryophyta</taxon>
        <taxon>Tracheophyta</taxon>
        <taxon>Spermatophyta</taxon>
        <taxon>Magnoliopsida</taxon>
        <taxon>eudicotyledons</taxon>
        <taxon>Gunneridae</taxon>
        <taxon>Pentapetalae</taxon>
        <taxon>rosids</taxon>
        <taxon>fabids</taxon>
        <taxon>Fabales</taxon>
        <taxon>Fabaceae</taxon>
        <taxon>Papilionoideae</taxon>
        <taxon>50 kb inversion clade</taxon>
        <taxon>NPAAA clade</taxon>
        <taxon>Hologalegina</taxon>
        <taxon>IRL clade</taxon>
        <taxon>Trifolieae</taxon>
        <taxon>Trifolium</taxon>
    </lineage>
</organism>